<sequence length="232" mass="25764">MAAARISQSSLQSHFSVSHLCTLILQYWALILQQDTCVLTQPLGHLRNSVPENTDAEVGGRRDEQEEFKDINDIHDISQLTDNHRKAWDWARFLLNEERASLRLWESSISNKFLNYGTLDEDGPVGSSEKFLRDAILDSLARIGQALLKATMLGSRGDDPDTTCQVRKELGVMVNVALQITQRTVYQFEGGASTSLTEMCDSERGSIIGDGDPDLFSVLKASIATLQSLSFV</sequence>
<keyword evidence="2" id="KW-1185">Reference proteome</keyword>
<dbReference type="EMBL" id="JAPUUL010001464">
    <property type="protein sequence ID" value="KAJ8127336.1"/>
    <property type="molecule type" value="Genomic_DNA"/>
</dbReference>
<gene>
    <name evidence="1" type="ORF">O1611_g6299</name>
</gene>
<evidence type="ECO:0000313" key="2">
    <source>
        <dbReference type="Proteomes" id="UP001153332"/>
    </source>
</evidence>
<reference evidence="1" key="1">
    <citation type="submission" date="2022-12" db="EMBL/GenBank/DDBJ databases">
        <title>Genome Sequence of Lasiodiplodia mahajangana.</title>
        <authorList>
            <person name="Buettner E."/>
        </authorList>
    </citation>
    <scope>NUCLEOTIDE SEQUENCE</scope>
    <source>
        <strain evidence="1">VT137</strain>
    </source>
</reference>
<evidence type="ECO:0000313" key="1">
    <source>
        <dbReference type="EMBL" id="KAJ8127336.1"/>
    </source>
</evidence>
<name>A0ACC2JIT4_9PEZI</name>
<organism evidence="1 2">
    <name type="scientific">Lasiodiplodia mahajangana</name>
    <dbReference type="NCBI Taxonomy" id="1108764"/>
    <lineage>
        <taxon>Eukaryota</taxon>
        <taxon>Fungi</taxon>
        <taxon>Dikarya</taxon>
        <taxon>Ascomycota</taxon>
        <taxon>Pezizomycotina</taxon>
        <taxon>Dothideomycetes</taxon>
        <taxon>Dothideomycetes incertae sedis</taxon>
        <taxon>Botryosphaeriales</taxon>
        <taxon>Botryosphaeriaceae</taxon>
        <taxon>Lasiodiplodia</taxon>
    </lineage>
</organism>
<protein>
    <submittedName>
        <fullName evidence="1">Uncharacterized protein</fullName>
    </submittedName>
</protein>
<comment type="caution">
    <text evidence="1">The sequence shown here is derived from an EMBL/GenBank/DDBJ whole genome shotgun (WGS) entry which is preliminary data.</text>
</comment>
<dbReference type="Proteomes" id="UP001153332">
    <property type="component" value="Unassembled WGS sequence"/>
</dbReference>
<proteinExistence type="predicted"/>
<accession>A0ACC2JIT4</accession>